<dbReference type="RefSeq" id="WP_063364493.1">
    <property type="nucleotide sequence ID" value="NZ_AQHB01000041.1"/>
</dbReference>
<keyword evidence="4" id="KW-1185">Reference proteome</keyword>
<dbReference type="Pfam" id="PF01514">
    <property type="entry name" value="YscJ_FliF"/>
    <property type="match status" value="1"/>
</dbReference>
<sequence length="146" mass="17107">MFLAIFIIQWAKEDSPVYRPLIQDMRLVDSVKIADVLDQEHIYYYADVKNHMLYVNQEQSELARVALAKIGIVIEYPQITKHTDLNKAYDEFIKQTKAEEENGKVWERPWFFKLVKLVMGATIIIVLIFTVVRPALASIIYDEDEK</sequence>
<evidence type="ECO:0000313" key="4">
    <source>
        <dbReference type="Proteomes" id="UP000076643"/>
    </source>
</evidence>
<dbReference type="PANTHER" id="PTHR30046">
    <property type="entry name" value="FLAGELLAR M-RING PROTEIN"/>
    <property type="match status" value="1"/>
</dbReference>
<gene>
    <name evidence="3" type="ORF">N475_06030</name>
</gene>
<dbReference type="PANTHER" id="PTHR30046:SF0">
    <property type="entry name" value="FLAGELLAR M-RING PROTEIN"/>
    <property type="match status" value="1"/>
</dbReference>
<keyword evidence="1" id="KW-0812">Transmembrane</keyword>
<protein>
    <recommendedName>
        <fullName evidence="2">Flagellar M-ring N-terminal domain-containing protein</fullName>
    </recommendedName>
</protein>
<comment type="caution">
    <text evidence="3">The sequence shown here is derived from an EMBL/GenBank/DDBJ whole genome shotgun (WGS) entry which is preliminary data.</text>
</comment>
<accession>A0A167D9P9</accession>
<dbReference type="Proteomes" id="UP000076643">
    <property type="component" value="Unassembled WGS sequence"/>
</dbReference>
<evidence type="ECO:0000259" key="2">
    <source>
        <dbReference type="Pfam" id="PF01514"/>
    </source>
</evidence>
<evidence type="ECO:0000256" key="1">
    <source>
        <dbReference type="SAM" id="Phobius"/>
    </source>
</evidence>
<dbReference type="AlphaFoldDB" id="A0A167D9P9"/>
<dbReference type="InterPro" id="IPR006182">
    <property type="entry name" value="FliF_N_dom"/>
</dbReference>
<proteinExistence type="predicted"/>
<organism evidence="3 4">
    <name type="scientific">Pseudoalteromonas luteoviolacea DSM 6061</name>
    <dbReference type="NCBI Taxonomy" id="1365250"/>
    <lineage>
        <taxon>Bacteria</taxon>
        <taxon>Pseudomonadati</taxon>
        <taxon>Pseudomonadota</taxon>
        <taxon>Gammaproteobacteria</taxon>
        <taxon>Alteromonadales</taxon>
        <taxon>Pseudoalteromonadaceae</taxon>
        <taxon>Pseudoalteromonas</taxon>
    </lineage>
</organism>
<feature type="domain" description="Flagellar M-ring N-terminal" evidence="2">
    <location>
        <begin position="15"/>
        <end position="73"/>
    </location>
</feature>
<feature type="transmembrane region" description="Helical" evidence="1">
    <location>
        <begin position="117"/>
        <end position="141"/>
    </location>
</feature>
<keyword evidence="1" id="KW-0472">Membrane</keyword>
<name>A0A167D9P9_9GAMM</name>
<reference evidence="3 4" key="1">
    <citation type="submission" date="2013-07" db="EMBL/GenBank/DDBJ databases">
        <title>Comparative Genomic and Metabolomic Analysis of Twelve Strains of Pseudoalteromonas luteoviolacea.</title>
        <authorList>
            <person name="Vynne N.G."/>
            <person name="Mansson M."/>
            <person name="Gram L."/>
        </authorList>
    </citation>
    <scope>NUCLEOTIDE SEQUENCE [LARGE SCALE GENOMIC DNA]</scope>
    <source>
        <strain evidence="3 4">DSM 6061</strain>
    </source>
</reference>
<dbReference type="InterPro" id="IPR043427">
    <property type="entry name" value="YscJ/FliF"/>
</dbReference>
<dbReference type="PATRIC" id="fig|1365250.3.peg.56"/>
<keyword evidence="1" id="KW-1133">Transmembrane helix</keyword>
<dbReference type="EMBL" id="AUYB01000002">
    <property type="protein sequence ID" value="KZN48584.1"/>
    <property type="molecule type" value="Genomic_DNA"/>
</dbReference>
<evidence type="ECO:0000313" key="3">
    <source>
        <dbReference type="EMBL" id="KZN48584.1"/>
    </source>
</evidence>